<feature type="non-terminal residue" evidence="5">
    <location>
        <position position="285"/>
    </location>
</feature>
<dbReference type="PROSITE" id="PS51164">
    <property type="entry name" value="CBM1_2"/>
    <property type="match status" value="2"/>
</dbReference>
<evidence type="ECO:0000259" key="4">
    <source>
        <dbReference type="PROSITE" id="PS51164"/>
    </source>
</evidence>
<keyword evidence="1 3" id="KW-0732">Signal</keyword>
<dbReference type="GO" id="GO:0005576">
    <property type="term" value="C:extracellular region"/>
    <property type="evidence" value="ECO:0007669"/>
    <property type="project" value="InterPro"/>
</dbReference>
<feature type="region of interest" description="Disordered" evidence="2">
    <location>
        <begin position="246"/>
        <end position="285"/>
    </location>
</feature>
<evidence type="ECO:0000256" key="2">
    <source>
        <dbReference type="SAM" id="MobiDB-lite"/>
    </source>
</evidence>
<feature type="signal peptide" evidence="3">
    <location>
        <begin position="1"/>
        <end position="22"/>
    </location>
</feature>
<dbReference type="EMBL" id="VJMH01000040">
    <property type="protein sequence ID" value="KAF0719923.1"/>
    <property type="molecule type" value="Genomic_DNA"/>
</dbReference>
<evidence type="ECO:0000313" key="5">
    <source>
        <dbReference type="EMBL" id="KAF0719923.1"/>
    </source>
</evidence>
<dbReference type="InterPro" id="IPR035971">
    <property type="entry name" value="CBD_sf"/>
</dbReference>
<comment type="caution">
    <text evidence="5">The sequence shown here is derived from an EMBL/GenBank/DDBJ whole genome shotgun (WGS) entry which is preliminary data.</text>
</comment>
<dbReference type="GO" id="GO:0030248">
    <property type="term" value="F:cellulose binding"/>
    <property type="evidence" value="ECO:0007669"/>
    <property type="project" value="InterPro"/>
</dbReference>
<dbReference type="OrthoDB" id="70316at2759"/>
<sequence>MQAALILSVVAASAAALSAANATTCGAEFSTCGFNVLSCCKDLKCHKFKDGLGQCLPIESKTDFKPKQKDVEDDEQNGATFVSVEGDATYAVYGPVCGGNGAGCPKKGDVAVKDCVKNVRSYVDAAKCVAPEDASCQKLKTGAWGCVWPSRGPQKDAEDSEAAAWQQCGGNNYKGDTSCAAGTKCVVVNEWYSQCQPLPTKDGQVATWQQCGGSTYKGLTVCRDEDVCQKWNDYYSQCIPKTQAAPKKEAEQQSGTVDRFGQCGGKEYKGNTKCGDADKCQSWNE</sequence>
<feature type="chain" id="PRO_5025617965" description="CBM1 domain-containing protein" evidence="3">
    <location>
        <begin position="23"/>
        <end position="285"/>
    </location>
</feature>
<dbReference type="AlphaFoldDB" id="A0A6A4ZWH9"/>
<evidence type="ECO:0000256" key="1">
    <source>
        <dbReference type="ARBA" id="ARBA00022729"/>
    </source>
</evidence>
<feature type="domain" description="CBM1" evidence="4">
    <location>
        <begin position="203"/>
        <end position="239"/>
    </location>
</feature>
<dbReference type="PROSITE" id="PS00562">
    <property type="entry name" value="CBM1_1"/>
    <property type="match status" value="2"/>
</dbReference>
<dbReference type="GO" id="GO:0005975">
    <property type="term" value="P:carbohydrate metabolic process"/>
    <property type="evidence" value="ECO:0007669"/>
    <property type="project" value="InterPro"/>
</dbReference>
<feature type="compositionally biased region" description="Basic and acidic residues" evidence="2">
    <location>
        <begin position="266"/>
        <end position="279"/>
    </location>
</feature>
<dbReference type="Pfam" id="PF00734">
    <property type="entry name" value="CBM_1"/>
    <property type="match status" value="3"/>
</dbReference>
<dbReference type="SUPFAM" id="SSF57180">
    <property type="entry name" value="Cellulose-binding domain"/>
    <property type="match status" value="3"/>
</dbReference>
<gene>
    <name evidence="5" type="ORF">As57867_000678</name>
</gene>
<organism evidence="5">
    <name type="scientific">Aphanomyces stellatus</name>
    <dbReference type="NCBI Taxonomy" id="120398"/>
    <lineage>
        <taxon>Eukaryota</taxon>
        <taxon>Sar</taxon>
        <taxon>Stramenopiles</taxon>
        <taxon>Oomycota</taxon>
        <taxon>Saprolegniomycetes</taxon>
        <taxon>Saprolegniales</taxon>
        <taxon>Verrucalvaceae</taxon>
        <taxon>Aphanomyces</taxon>
    </lineage>
</organism>
<proteinExistence type="predicted"/>
<dbReference type="InterPro" id="IPR000254">
    <property type="entry name" value="CBD"/>
</dbReference>
<protein>
    <recommendedName>
        <fullName evidence="4">CBM1 domain-containing protein</fullName>
    </recommendedName>
</protein>
<reference evidence="5" key="1">
    <citation type="submission" date="2019-06" db="EMBL/GenBank/DDBJ databases">
        <title>Genomics analysis of Aphanomyces spp. identifies a new class of oomycete effector associated with host adaptation.</title>
        <authorList>
            <person name="Gaulin E."/>
        </authorList>
    </citation>
    <scope>NUCLEOTIDE SEQUENCE</scope>
    <source>
        <strain evidence="5">CBS 578.67</strain>
    </source>
</reference>
<dbReference type="SMART" id="SM00236">
    <property type="entry name" value="fCBD"/>
    <property type="match status" value="3"/>
</dbReference>
<evidence type="ECO:0000256" key="3">
    <source>
        <dbReference type="SAM" id="SignalP"/>
    </source>
</evidence>
<name>A0A6A4ZWH9_9STRA</name>
<accession>A0A6A4ZWH9</accession>
<feature type="domain" description="CBM1" evidence="4">
    <location>
        <begin position="160"/>
        <end position="196"/>
    </location>
</feature>